<comment type="caution">
    <text evidence="3">The sequence shown here is derived from an EMBL/GenBank/DDBJ whole genome shotgun (WGS) entry which is preliminary data.</text>
</comment>
<proteinExistence type="predicted"/>
<dbReference type="Proteomes" id="UP000298663">
    <property type="component" value="Unassembled WGS sequence"/>
</dbReference>
<dbReference type="InterPro" id="IPR008160">
    <property type="entry name" value="Collagen"/>
</dbReference>
<evidence type="ECO:0000313" key="3">
    <source>
        <dbReference type="EMBL" id="TKR77744.1"/>
    </source>
</evidence>
<keyword evidence="4" id="KW-1185">Reference proteome</keyword>
<evidence type="ECO:0000256" key="1">
    <source>
        <dbReference type="ARBA" id="ARBA00022737"/>
    </source>
</evidence>
<organism evidence="3 4">
    <name type="scientific">Steinernema carpocapsae</name>
    <name type="common">Entomopathogenic nematode</name>
    <dbReference type="NCBI Taxonomy" id="34508"/>
    <lineage>
        <taxon>Eukaryota</taxon>
        <taxon>Metazoa</taxon>
        <taxon>Ecdysozoa</taxon>
        <taxon>Nematoda</taxon>
        <taxon>Chromadorea</taxon>
        <taxon>Rhabditida</taxon>
        <taxon>Tylenchina</taxon>
        <taxon>Panagrolaimomorpha</taxon>
        <taxon>Strongyloidoidea</taxon>
        <taxon>Steinernematidae</taxon>
        <taxon>Steinernema</taxon>
    </lineage>
</organism>
<dbReference type="PANTHER" id="PTHR24637">
    <property type="entry name" value="COLLAGEN"/>
    <property type="match status" value="1"/>
</dbReference>
<name>A0A4U5N5T6_STECR</name>
<reference evidence="3 4" key="2">
    <citation type="journal article" date="2019" name="G3 (Bethesda)">
        <title>Hybrid Assembly of the Genome of the Entomopathogenic Nematode Steinernema carpocapsae Identifies the X-Chromosome.</title>
        <authorList>
            <person name="Serra L."/>
            <person name="Macchietto M."/>
            <person name="Macias-Munoz A."/>
            <person name="McGill C.J."/>
            <person name="Rodriguez I.M."/>
            <person name="Rodriguez B."/>
            <person name="Murad R."/>
            <person name="Mortazavi A."/>
        </authorList>
    </citation>
    <scope>NUCLEOTIDE SEQUENCE [LARGE SCALE GENOMIC DNA]</scope>
    <source>
        <strain evidence="3 4">ALL</strain>
    </source>
</reference>
<dbReference type="AlphaFoldDB" id="A0A4U5N5T6"/>
<dbReference type="STRING" id="34508.A0A4U5N5T6"/>
<gene>
    <name evidence="3" type="ORF">L596_018661</name>
</gene>
<evidence type="ECO:0008006" key="5">
    <source>
        <dbReference type="Google" id="ProtNLM"/>
    </source>
</evidence>
<feature type="region of interest" description="Disordered" evidence="2">
    <location>
        <begin position="1"/>
        <end position="66"/>
    </location>
</feature>
<dbReference type="OrthoDB" id="5865530at2759"/>
<feature type="compositionally biased region" description="Low complexity" evidence="2">
    <location>
        <begin position="25"/>
        <end position="37"/>
    </location>
</feature>
<reference evidence="3 4" key="1">
    <citation type="journal article" date="2015" name="Genome Biol.">
        <title>Comparative genomics of Steinernema reveals deeply conserved gene regulatory networks.</title>
        <authorList>
            <person name="Dillman A.R."/>
            <person name="Macchietto M."/>
            <person name="Porter C.F."/>
            <person name="Rogers A."/>
            <person name="Williams B."/>
            <person name="Antoshechkin I."/>
            <person name="Lee M.M."/>
            <person name="Goodwin Z."/>
            <person name="Lu X."/>
            <person name="Lewis E.E."/>
            <person name="Goodrich-Blair H."/>
            <person name="Stock S.P."/>
            <person name="Adams B.J."/>
            <person name="Sternberg P.W."/>
            <person name="Mortazavi A."/>
        </authorList>
    </citation>
    <scope>NUCLEOTIDE SEQUENCE [LARGE SCALE GENOMIC DNA]</scope>
    <source>
        <strain evidence="3 4">ALL</strain>
    </source>
</reference>
<dbReference type="EMBL" id="AZBU02000005">
    <property type="protein sequence ID" value="TKR77744.1"/>
    <property type="molecule type" value="Genomic_DNA"/>
</dbReference>
<dbReference type="PANTHER" id="PTHR24637:SF421">
    <property type="entry name" value="CUTICLE COLLAGEN DPY-2"/>
    <property type="match status" value="1"/>
</dbReference>
<sequence length="137" mass="13988">MPGKKGEPGIHGVPGRAGPIGERGMPGAMGPQGVQGPVGPPGHIGPTGIKGDQGNPGIPGAKGLTGRDGLPGLPGWLVNDKGYCILSLGNCPPSFTQITAYQANIDAYRFGSYTLVKSTEGQRTTENFALEVHACCH</sequence>
<evidence type="ECO:0000313" key="4">
    <source>
        <dbReference type="Proteomes" id="UP000298663"/>
    </source>
</evidence>
<dbReference type="Pfam" id="PF01391">
    <property type="entry name" value="Collagen"/>
    <property type="match status" value="1"/>
</dbReference>
<accession>A0A4U5N5T6</accession>
<protein>
    <recommendedName>
        <fullName evidence="5">Collagen IV NC1 domain-containing protein</fullName>
    </recommendedName>
</protein>
<keyword evidence="1" id="KW-0677">Repeat</keyword>
<evidence type="ECO:0000256" key="2">
    <source>
        <dbReference type="SAM" id="MobiDB-lite"/>
    </source>
</evidence>